<evidence type="ECO:0000256" key="7">
    <source>
        <dbReference type="ARBA" id="ARBA00034754"/>
    </source>
</evidence>
<keyword evidence="12" id="KW-1185">Reference proteome</keyword>
<name>A0A4V3C387_9MOLU</name>
<dbReference type="SUPFAM" id="SSF52540">
    <property type="entry name" value="P-loop containing nucleoside triphosphate hydrolases"/>
    <property type="match status" value="1"/>
</dbReference>
<organism evidence="11 12">
    <name type="scientific">Mycoplasma testudineum</name>
    <dbReference type="NCBI Taxonomy" id="244584"/>
    <lineage>
        <taxon>Bacteria</taxon>
        <taxon>Bacillati</taxon>
        <taxon>Mycoplasmatota</taxon>
        <taxon>Mollicutes</taxon>
        <taxon>Mycoplasmataceae</taxon>
        <taxon>Mycoplasma</taxon>
    </lineage>
</organism>
<keyword evidence="6" id="KW-0239">DNA-directed DNA polymerase</keyword>
<keyword evidence="3" id="KW-0808">Transferase</keyword>
<comment type="catalytic activity">
    <reaction evidence="8">
        <text>DNA(n) + a 2'-deoxyribonucleoside 5'-triphosphate = DNA(n+1) + diphosphate</text>
        <dbReference type="Rhea" id="RHEA:22508"/>
        <dbReference type="Rhea" id="RHEA-COMP:17339"/>
        <dbReference type="Rhea" id="RHEA-COMP:17340"/>
        <dbReference type="ChEBI" id="CHEBI:33019"/>
        <dbReference type="ChEBI" id="CHEBI:61560"/>
        <dbReference type="ChEBI" id="CHEBI:173112"/>
        <dbReference type="EC" id="2.7.7.7"/>
    </reaction>
</comment>
<dbReference type="InterPro" id="IPR010372">
    <property type="entry name" value="DNA_pol3_delta_N"/>
</dbReference>
<comment type="similarity">
    <text evidence="7">Belongs to the DNA polymerase HolA subunit family.</text>
</comment>
<evidence type="ECO:0000313" key="11">
    <source>
        <dbReference type="EMBL" id="TDO21109.1"/>
    </source>
</evidence>
<dbReference type="InterPro" id="IPR048466">
    <property type="entry name" value="DNA_pol3_delta-like_C"/>
</dbReference>
<evidence type="ECO:0000259" key="9">
    <source>
        <dbReference type="Pfam" id="PF06144"/>
    </source>
</evidence>
<dbReference type="Proteomes" id="UP000295518">
    <property type="component" value="Unassembled WGS sequence"/>
</dbReference>
<sequence>MYNYFMDLIIGKDEYLSEIEIDKLLNNNYKNYLPSKYSYDFNINIFLDDILQRDLFNDKKVFIVKDWNILESSEMKKSDFDNISLHLRLTNYPIIFVVNKNIKKQNQLLKYIFQNSNIIEIPELQNYEIADFIRKYISDKNYNFDYKAVSHLLDVLPDDLKIITQEIEKLSMLAKEITIDDIDESISFYDKEIDYQLLDAIASNKPSVILKVFHETIESGVDPILIMGQLASLFILASEVHNLMEIGNSVFTINEKLGVHQYRIKKAKEIVDLMGISKIRFLIDRLEKTDYRIKKKYLDPIFSLEVFILNLVSQEIDNE</sequence>
<feature type="domain" description="DNA polymerase III delta N-terminal" evidence="9">
    <location>
        <begin position="8"/>
        <end position="121"/>
    </location>
</feature>
<evidence type="ECO:0000256" key="5">
    <source>
        <dbReference type="ARBA" id="ARBA00022705"/>
    </source>
</evidence>
<dbReference type="GO" id="GO:0006261">
    <property type="term" value="P:DNA-templated DNA replication"/>
    <property type="evidence" value="ECO:0007669"/>
    <property type="project" value="TreeGrafter"/>
</dbReference>
<dbReference type="EC" id="2.7.7.7" evidence="1"/>
<evidence type="ECO:0000259" key="10">
    <source>
        <dbReference type="Pfam" id="PF21694"/>
    </source>
</evidence>
<gene>
    <name evidence="11" type="ORF">EI74_0129</name>
</gene>
<dbReference type="PANTHER" id="PTHR34388">
    <property type="entry name" value="DNA POLYMERASE III SUBUNIT DELTA"/>
    <property type="match status" value="1"/>
</dbReference>
<dbReference type="Gene3D" id="1.20.272.10">
    <property type="match status" value="1"/>
</dbReference>
<proteinExistence type="inferred from homology"/>
<dbReference type="Gene3D" id="1.10.8.60">
    <property type="match status" value="1"/>
</dbReference>
<dbReference type="InterPro" id="IPR008921">
    <property type="entry name" value="DNA_pol3_clamp-load_cplx_C"/>
</dbReference>
<evidence type="ECO:0000256" key="4">
    <source>
        <dbReference type="ARBA" id="ARBA00022695"/>
    </source>
</evidence>
<evidence type="ECO:0000313" key="12">
    <source>
        <dbReference type="Proteomes" id="UP000295518"/>
    </source>
</evidence>
<feature type="domain" description="DNA polymerase III delta subunit-like C-terminal" evidence="10">
    <location>
        <begin position="195"/>
        <end position="311"/>
    </location>
</feature>
<evidence type="ECO:0000256" key="8">
    <source>
        <dbReference type="ARBA" id="ARBA00049244"/>
    </source>
</evidence>
<dbReference type="Pfam" id="PF21694">
    <property type="entry name" value="DNA_pol3_delta_C"/>
    <property type="match status" value="1"/>
</dbReference>
<reference evidence="11 12" key="1">
    <citation type="submission" date="2019-03" db="EMBL/GenBank/DDBJ databases">
        <title>Genomic Encyclopedia of Archaeal and Bacterial Type Strains, Phase II (KMG-II): from individual species to whole genera.</title>
        <authorList>
            <person name="Goeker M."/>
        </authorList>
    </citation>
    <scope>NUCLEOTIDE SEQUENCE [LARGE SCALE GENOMIC DNA]</scope>
    <source>
        <strain evidence="11 12">ATCC 700618</strain>
    </source>
</reference>
<dbReference type="Pfam" id="PF06144">
    <property type="entry name" value="DNA_pol3_delta"/>
    <property type="match status" value="1"/>
</dbReference>
<evidence type="ECO:0000256" key="2">
    <source>
        <dbReference type="ARBA" id="ARBA00017703"/>
    </source>
</evidence>
<dbReference type="GO" id="GO:0009360">
    <property type="term" value="C:DNA polymerase III complex"/>
    <property type="evidence" value="ECO:0007669"/>
    <property type="project" value="InterPro"/>
</dbReference>
<keyword evidence="4" id="KW-0548">Nucleotidyltransferase</keyword>
<dbReference type="SUPFAM" id="SSF48019">
    <property type="entry name" value="post-AAA+ oligomerization domain-like"/>
    <property type="match status" value="1"/>
</dbReference>
<evidence type="ECO:0000256" key="6">
    <source>
        <dbReference type="ARBA" id="ARBA00022932"/>
    </source>
</evidence>
<comment type="caution">
    <text evidence="11">The sequence shown here is derived from an EMBL/GenBank/DDBJ whole genome shotgun (WGS) entry which is preliminary data.</text>
</comment>
<dbReference type="OrthoDB" id="400018at2"/>
<dbReference type="NCBIfam" id="TIGR01128">
    <property type="entry name" value="holA"/>
    <property type="match status" value="1"/>
</dbReference>
<dbReference type="AlphaFoldDB" id="A0A4V3C387"/>
<dbReference type="EMBL" id="SNWN01000009">
    <property type="protein sequence ID" value="TDO21109.1"/>
    <property type="molecule type" value="Genomic_DNA"/>
</dbReference>
<keyword evidence="5" id="KW-0235">DNA replication</keyword>
<dbReference type="InterPro" id="IPR005790">
    <property type="entry name" value="DNA_polIII_delta"/>
</dbReference>
<protein>
    <recommendedName>
        <fullName evidence="2">DNA polymerase III subunit delta</fullName>
        <ecNumber evidence="1">2.7.7.7</ecNumber>
    </recommendedName>
</protein>
<dbReference type="PANTHER" id="PTHR34388:SF1">
    <property type="entry name" value="DNA POLYMERASE III SUBUNIT DELTA"/>
    <property type="match status" value="1"/>
</dbReference>
<dbReference type="InterPro" id="IPR027417">
    <property type="entry name" value="P-loop_NTPase"/>
</dbReference>
<dbReference type="GO" id="GO:0003887">
    <property type="term" value="F:DNA-directed DNA polymerase activity"/>
    <property type="evidence" value="ECO:0007669"/>
    <property type="project" value="UniProtKB-KW"/>
</dbReference>
<dbReference type="GO" id="GO:0003677">
    <property type="term" value="F:DNA binding"/>
    <property type="evidence" value="ECO:0007669"/>
    <property type="project" value="InterPro"/>
</dbReference>
<evidence type="ECO:0000256" key="1">
    <source>
        <dbReference type="ARBA" id="ARBA00012417"/>
    </source>
</evidence>
<evidence type="ECO:0000256" key="3">
    <source>
        <dbReference type="ARBA" id="ARBA00022679"/>
    </source>
</evidence>
<accession>A0A4V3C387</accession>